<name>A0A850P975_9PROT</name>
<dbReference type="InterPro" id="IPR036909">
    <property type="entry name" value="Cyt_c-like_dom_sf"/>
</dbReference>
<dbReference type="EMBL" id="JABXXR010000045">
    <property type="protein sequence ID" value="NVN40458.1"/>
    <property type="molecule type" value="Genomic_DNA"/>
</dbReference>
<organism evidence="1 2">
    <name type="scientific">Ameyamaea chiangmaiensis</name>
    <dbReference type="NCBI Taxonomy" id="442969"/>
    <lineage>
        <taxon>Bacteria</taxon>
        <taxon>Pseudomonadati</taxon>
        <taxon>Pseudomonadota</taxon>
        <taxon>Alphaproteobacteria</taxon>
        <taxon>Acetobacterales</taxon>
        <taxon>Acetobacteraceae</taxon>
        <taxon>Ameyamaea</taxon>
    </lineage>
</organism>
<dbReference type="GO" id="GO:0020037">
    <property type="term" value="F:heme binding"/>
    <property type="evidence" value="ECO:0007669"/>
    <property type="project" value="InterPro"/>
</dbReference>
<dbReference type="SUPFAM" id="SSF46626">
    <property type="entry name" value="Cytochrome c"/>
    <property type="match status" value="1"/>
</dbReference>
<dbReference type="Gene3D" id="1.10.760.10">
    <property type="entry name" value="Cytochrome c-like domain"/>
    <property type="match status" value="1"/>
</dbReference>
<reference evidence="1 2" key="1">
    <citation type="submission" date="2020-06" db="EMBL/GenBank/DDBJ databases">
        <title>Description of novel acetic acid bacteria.</title>
        <authorList>
            <person name="Sombolestani A."/>
        </authorList>
    </citation>
    <scope>NUCLEOTIDE SEQUENCE [LARGE SCALE GENOMIC DNA]</scope>
    <source>
        <strain evidence="1 2">LMG 27010</strain>
    </source>
</reference>
<keyword evidence="1" id="KW-0456">Lyase</keyword>
<evidence type="ECO:0000313" key="1">
    <source>
        <dbReference type="EMBL" id="NVN40458.1"/>
    </source>
</evidence>
<dbReference type="Proteomes" id="UP000585665">
    <property type="component" value="Unassembled WGS sequence"/>
</dbReference>
<dbReference type="AlphaFoldDB" id="A0A850P975"/>
<dbReference type="GO" id="GO:0016829">
    <property type="term" value="F:lyase activity"/>
    <property type="evidence" value="ECO:0007669"/>
    <property type="project" value="UniProtKB-KW"/>
</dbReference>
<accession>A0A850P975</accession>
<protein>
    <submittedName>
        <fullName evidence="1">Cystathionine beta-lyase</fullName>
    </submittedName>
</protein>
<keyword evidence="2" id="KW-1185">Reference proteome</keyword>
<evidence type="ECO:0000313" key="2">
    <source>
        <dbReference type="Proteomes" id="UP000585665"/>
    </source>
</evidence>
<sequence length="168" mass="17907">MLPRNGRVSVRSSLKSGAFLRLGAGLLTVLSVLAGADEARALDRVRATYLMRCGGCHGVEGVSGPTFVPELRDHVGTYLCSPEGRAYIVQVPNVSMSLIRDDALLAQVMNFVVFDLGGASTPAGAKPYTAQEVHELRQHPLHPTEFERARAGVLERTLAACAAKNAGH</sequence>
<dbReference type="GO" id="GO:0009055">
    <property type="term" value="F:electron transfer activity"/>
    <property type="evidence" value="ECO:0007669"/>
    <property type="project" value="InterPro"/>
</dbReference>
<proteinExistence type="predicted"/>
<comment type="caution">
    <text evidence="1">The sequence shown here is derived from an EMBL/GenBank/DDBJ whole genome shotgun (WGS) entry which is preliminary data.</text>
</comment>
<gene>
    <name evidence="1" type="ORF">HUK82_07765</name>
</gene>